<dbReference type="Pfam" id="PF00096">
    <property type="entry name" value="zf-C2H2"/>
    <property type="match status" value="3"/>
</dbReference>
<dbReference type="FunFam" id="3.30.160.60:FF:000021">
    <property type="entry name" value="Basic krueppel-like factor 3"/>
    <property type="match status" value="1"/>
</dbReference>
<feature type="domain" description="C2H2-type" evidence="9">
    <location>
        <begin position="325"/>
        <end position="354"/>
    </location>
</feature>
<dbReference type="GeneTree" id="ENSGT00940000157456"/>
<dbReference type="SMART" id="SM00355">
    <property type="entry name" value="ZnF_C2H2"/>
    <property type="match status" value="3"/>
</dbReference>
<evidence type="ECO:0000256" key="3">
    <source>
        <dbReference type="ARBA" id="ARBA00022737"/>
    </source>
</evidence>
<feature type="region of interest" description="Disordered" evidence="8">
    <location>
        <begin position="88"/>
        <end position="158"/>
    </location>
</feature>
<dbReference type="GO" id="GO:0005634">
    <property type="term" value="C:nucleus"/>
    <property type="evidence" value="ECO:0007669"/>
    <property type="project" value="UniProtKB-SubCell"/>
</dbReference>
<keyword evidence="5" id="KW-0862">Zinc</keyword>
<name>A0A3B3RIQ3_9TELE</name>
<keyword evidence="2" id="KW-0479">Metal-binding</keyword>
<dbReference type="Gene3D" id="3.30.160.60">
    <property type="entry name" value="Classic Zinc Finger"/>
    <property type="match status" value="3"/>
</dbReference>
<dbReference type="PANTHER" id="PTHR23235:SF120">
    <property type="entry name" value="KRUPPEL-LIKE FACTOR 15"/>
    <property type="match status" value="1"/>
</dbReference>
<dbReference type="PANTHER" id="PTHR23235">
    <property type="entry name" value="KRUEPPEL-LIKE TRANSCRIPTION FACTOR"/>
    <property type="match status" value="1"/>
</dbReference>
<evidence type="ECO:0000256" key="7">
    <source>
        <dbReference type="PROSITE-ProRule" id="PRU00042"/>
    </source>
</evidence>
<dbReference type="PROSITE" id="PS50157">
    <property type="entry name" value="ZINC_FINGER_C2H2_2"/>
    <property type="match status" value="3"/>
</dbReference>
<evidence type="ECO:0000256" key="5">
    <source>
        <dbReference type="ARBA" id="ARBA00022833"/>
    </source>
</evidence>
<dbReference type="PROSITE" id="PS00028">
    <property type="entry name" value="ZINC_FINGER_C2H2_1"/>
    <property type="match status" value="3"/>
</dbReference>
<keyword evidence="3" id="KW-0677">Repeat</keyword>
<comment type="subcellular location">
    <subcellularLocation>
        <location evidence="1">Nucleus</location>
    </subcellularLocation>
</comment>
<dbReference type="GO" id="GO:0043249">
    <property type="term" value="P:erythrocyte maturation"/>
    <property type="evidence" value="ECO:0007669"/>
    <property type="project" value="Ensembl"/>
</dbReference>
<proteinExistence type="predicted"/>
<dbReference type="GO" id="GO:0003682">
    <property type="term" value="F:chromatin binding"/>
    <property type="evidence" value="ECO:0007669"/>
    <property type="project" value="Ensembl"/>
</dbReference>
<keyword evidence="11" id="KW-1185">Reference proteome</keyword>
<dbReference type="GO" id="GO:0008270">
    <property type="term" value="F:zinc ion binding"/>
    <property type="evidence" value="ECO:0007669"/>
    <property type="project" value="UniProtKB-KW"/>
</dbReference>
<reference evidence="10" key="1">
    <citation type="submission" date="2025-08" db="UniProtKB">
        <authorList>
            <consortium name="Ensembl"/>
        </authorList>
    </citation>
    <scope>IDENTIFICATION</scope>
</reference>
<reference evidence="10" key="2">
    <citation type="submission" date="2025-09" db="UniProtKB">
        <authorList>
            <consortium name="Ensembl"/>
        </authorList>
    </citation>
    <scope>IDENTIFICATION</scope>
</reference>
<dbReference type="OrthoDB" id="4748970at2759"/>
<dbReference type="GO" id="GO:0001227">
    <property type="term" value="F:DNA-binding transcription repressor activity, RNA polymerase II-specific"/>
    <property type="evidence" value="ECO:0007669"/>
    <property type="project" value="Ensembl"/>
</dbReference>
<feature type="domain" description="C2H2-type" evidence="9">
    <location>
        <begin position="355"/>
        <end position="377"/>
    </location>
</feature>
<dbReference type="CDD" id="cd21577">
    <property type="entry name" value="KLF3_N"/>
    <property type="match status" value="1"/>
</dbReference>
<evidence type="ECO:0000256" key="6">
    <source>
        <dbReference type="ARBA" id="ARBA00023242"/>
    </source>
</evidence>
<evidence type="ECO:0000313" key="11">
    <source>
        <dbReference type="Proteomes" id="UP000261540"/>
    </source>
</evidence>
<organism evidence="10 11">
    <name type="scientific">Paramormyrops kingsleyae</name>
    <dbReference type="NCBI Taxonomy" id="1676925"/>
    <lineage>
        <taxon>Eukaryota</taxon>
        <taxon>Metazoa</taxon>
        <taxon>Chordata</taxon>
        <taxon>Craniata</taxon>
        <taxon>Vertebrata</taxon>
        <taxon>Euteleostomi</taxon>
        <taxon>Actinopterygii</taxon>
        <taxon>Neopterygii</taxon>
        <taxon>Teleostei</taxon>
        <taxon>Osteoglossocephala</taxon>
        <taxon>Osteoglossomorpha</taxon>
        <taxon>Osteoglossiformes</taxon>
        <taxon>Mormyridae</taxon>
        <taxon>Paramormyrops</taxon>
    </lineage>
</organism>
<dbReference type="InterPro" id="IPR013087">
    <property type="entry name" value="Znf_C2H2_type"/>
</dbReference>
<protein>
    <submittedName>
        <fullName evidence="10">Kruppel like factor 3 (basic)</fullName>
    </submittedName>
</protein>
<sequence>MTAGPLGLLPRTLDRKPIHTISTPLPTAMLMYDHPANTNVGAMYQKFPSLKSQTETIRVLFSPTPPGAMGPLQLNQHQQDFHDLQSHQAAMTRLSSASPSQLEPVDLSLTKRSSPSSSRGSPVPLISGLSGVHHQSKRLGPVSPHGAGSPPLRHSPADVPIPFPMLTQLLPNAPPGSGMILPSVMLQPLSILYPSPLSLPQSIIVPPLPGEDLHPHRQGSPMRSMDLCQEPHNMLKPIKCEPPADHQDVLGEEVTSVISAPRLYAESNSPSVIRLCGKHPPPAESPDTLKKRRVHRCDFPGCNKVYTKSSHLKAHRRTHTGEKPYKCMWDGCTWKFARSDELTRHFRKHTGVKPFQCPDCERSFSRSDHLALHKKRHLLV</sequence>
<dbReference type="GO" id="GO:0000978">
    <property type="term" value="F:RNA polymerase II cis-regulatory region sequence-specific DNA binding"/>
    <property type="evidence" value="ECO:0007669"/>
    <property type="project" value="TreeGrafter"/>
</dbReference>
<feature type="compositionally biased region" description="Polar residues" evidence="8">
    <location>
        <begin position="88"/>
        <end position="101"/>
    </location>
</feature>
<dbReference type="FunFam" id="3.30.160.60:FF:000018">
    <property type="entry name" value="Krueppel-like factor 15"/>
    <property type="match status" value="1"/>
</dbReference>
<keyword evidence="4 7" id="KW-0863">Zinc-finger</keyword>
<evidence type="ECO:0000256" key="4">
    <source>
        <dbReference type="ARBA" id="ARBA00022771"/>
    </source>
</evidence>
<evidence type="ECO:0000256" key="2">
    <source>
        <dbReference type="ARBA" id="ARBA00022723"/>
    </source>
</evidence>
<dbReference type="Proteomes" id="UP000261540">
    <property type="component" value="Unplaced"/>
</dbReference>
<dbReference type="FunFam" id="3.30.160.60:FF:000091">
    <property type="entry name" value="Putative Krueppel-like factor 12"/>
    <property type="match status" value="1"/>
</dbReference>
<accession>A0A3B3RIQ3</accession>
<feature type="compositionally biased region" description="Low complexity" evidence="8">
    <location>
        <begin position="112"/>
        <end position="122"/>
    </location>
</feature>
<dbReference type="SUPFAM" id="SSF57667">
    <property type="entry name" value="beta-beta-alpha zinc fingers"/>
    <property type="match status" value="2"/>
</dbReference>
<evidence type="ECO:0000256" key="1">
    <source>
        <dbReference type="ARBA" id="ARBA00004123"/>
    </source>
</evidence>
<dbReference type="AlphaFoldDB" id="A0A3B3RIQ3"/>
<keyword evidence="6" id="KW-0539">Nucleus</keyword>
<evidence type="ECO:0000313" key="10">
    <source>
        <dbReference type="Ensembl" id="ENSPKIP00000018314.1"/>
    </source>
</evidence>
<evidence type="ECO:0000256" key="8">
    <source>
        <dbReference type="SAM" id="MobiDB-lite"/>
    </source>
</evidence>
<dbReference type="Ensembl" id="ENSPKIT00000042843.1">
    <property type="protein sequence ID" value="ENSPKIP00000018314.1"/>
    <property type="gene ID" value="ENSPKIG00000003917.1"/>
</dbReference>
<dbReference type="InterPro" id="IPR036236">
    <property type="entry name" value="Znf_C2H2_sf"/>
</dbReference>
<feature type="domain" description="C2H2-type" evidence="9">
    <location>
        <begin position="295"/>
        <end position="324"/>
    </location>
</feature>
<evidence type="ECO:0000259" key="9">
    <source>
        <dbReference type="PROSITE" id="PS50157"/>
    </source>
</evidence>